<dbReference type="AlphaFoldDB" id="A0AAD4QM32"/>
<sequence>MFMLWFSCWWSSKCASIARIVTSPVTSFWEKVAGRSQSQPWKGYDWALVTLVAAEKAMLYLMDRTDQWGQ</sequence>
<comment type="caution">
    <text evidence="2">The sequence shown here is derived from an EMBL/GenBank/DDBJ whole genome shotgun (WGS) entry which is preliminary data.</text>
</comment>
<keyword evidence="1" id="KW-0732">Signal</keyword>
<gene>
    <name evidence="2" type="ORF">B0F90DRAFT_1735777</name>
</gene>
<keyword evidence="3" id="KW-1185">Reference proteome</keyword>
<reference evidence="2" key="1">
    <citation type="journal article" date="2022" name="New Phytol.">
        <title>Evolutionary transition to the ectomycorrhizal habit in the genomes of a hyperdiverse lineage of mushroom-forming fungi.</title>
        <authorList>
            <person name="Looney B."/>
            <person name="Miyauchi S."/>
            <person name="Morin E."/>
            <person name="Drula E."/>
            <person name="Courty P.E."/>
            <person name="Kohler A."/>
            <person name="Kuo A."/>
            <person name="LaButti K."/>
            <person name="Pangilinan J."/>
            <person name="Lipzen A."/>
            <person name="Riley R."/>
            <person name="Andreopoulos W."/>
            <person name="He G."/>
            <person name="Johnson J."/>
            <person name="Nolan M."/>
            <person name="Tritt A."/>
            <person name="Barry K.W."/>
            <person name="Grigoriev I.V."/>
            <person name="Nagy L.G."/>
            <person name="Hibbett D."/>
            <person name="Henrissat B."/>
            <person name="Matheny P.B."/>
            <person name="Labbe J."/>
            <person name="Martin F.M."/>
        </authorList>
    </citation>
    <scope>NUCLEOTIDE SEQUENCE</scope>
    <source>
        <strain evidence="2">BPL690</strain>
    </source>
</reference>
<evidence type="ECO:0000313" key="3">
    <source>
        <dbReference type="Proteomes" id="UP001203297"/>
    </source>
</evidence>
<name>A0AAD4QM32_9AGAM</name>
<feature type="signal peptide" evidence="1">
    <location>
        <begin position="1"/>
        <end position="15"/>
    </location>
</feature>
<organism evidence="2 3">
    <name type="scientific">Multifurca ochricompacta</name>
    <dbReference type="NCBI Taxonomy" id="376703"/>
    <lineage>
        <taxon>Eukaryota</taxon>
        <taxon>Fungi</taxon>
        <taxon>Dikarya</taxon>
        <taxon>Basidiomycota</taxon>
        <taxon>Agaricomycotina</taxon>
        <taxon>Agaricomycetes</taxon>
        <taxon>Russulales</taxon>
        <taxon>Russulaceae</taxon>
        <taxon>Multifurca</taxon>
    </lineage>
</organism>
<dbReference type="EMBL" id="WTXG01000031">
    <property type="protein sequence ID" value="KAI0298028.1"/>
    <property type="molecule type" value="Genomic_DNA"/>
</dbReference>
<dbReference type="Proteomes" id="UP001203297">
    <property type="component" value="Unassembled WGS sequence"/>
</dbReference>
<protein>
    <submittedName>
        <fullName evidence="2">Uncharacterized protein</fullName>
    </submittedName>
</protein>
<evidence type="ECO:0000256" key="1">
    <source>
        <dbReference type="SAM" id="SignalP"/>
    </source>
</evidence>
<feature type="chain" id="PRO_5042242410" evidence="1">
    <location>
        <begin position="16"/>
        <end position="70"/>
    </location>
</feature>
<evidence type="ECO:0000313" key="2">
    <source>
        <dbReference type="EMBL" id="KAI0298028.1"/>
    </source>
</evidence>
<proteinExistence type="predicted"/>
<accession>A0AAD4QM32</accession>